<dbReference type="SUPFAM" id="SSF53850">
    <property type="entry name" value="Periplasmic binding protein-like II"/>
    <property type="match status" value="1"/>
</dbReference>
<dbReference type="EMBL" id="JWIT01000025">
    <property type="protein sequence ID" value="KJF70891.1"/>
    <property type="molecule type" value="Genomic_DNA"/>
</dbReference>
<gene>
    <name evidence="1" type="ORF">RP75_23880</name>
</gene>
<evidence type="ECO:0000313" key="1">
    <source>
        <dbReference type="EMBL" id="KJF70891.1"/>
    </source>
</evidence>
<dbReference type="PROSITE" id="PS51318">
    <property type="entry name" value="TAT"/>
    <property type="match status" value="1"/>
</dbReference>
<dbReference type="RefSeq" id="WP_045023055.1">
    <property type="nucleotide sequence ID" value="NZ_CP166106.1"/>
</dbReference>
<organism evidence="1 2">
    <name type="scientific">Agrobacterium arsenijevicii</name>
    <dbReference type="NCBI Taxonomy" id="1585697"/>
    <lineage>
        <taxon>Bacteria</taxon>
        <taxon>Pseudomonadati</taxon>
        <taxon>Pseudomonadota</taxon>
        <taxon>Alphaproteobacteria</taxon>
        <taxon>Hyphomicrobiales</taxon>
        <taxon>Rhizobiaceae</taxon>
        <taxon>Rhizobium/Agrobacterium group</taxon>
        <taxon>Agrobacterium</taxon>
    </lineage>
</organism>
<comment type="caution">
    <text evidence="1">The sequence shown here is derived from an EMBL/GenBank/DDBJ whole genome shotgun (WGS) entry which is preliminary data.</text>
</comment>
<reference evidence="1 2" key="1">
    <citation type="submission" date="2014-12" db="EMBL/GenBank/DDBJ databases">
        <authorList>
            <person name="Kuzmanovic N."/>
            <person name="Pulawska J."/>
            <person name="Obradovic A."/>
        </authorList>
    </citation>
    <scope>NUCLEOTIDE SEQUENCE [LARGE SCALE GENOMIC DNA]</scope>
    <source>
        <strain evidence="1 2">KFB 330</strain>
    </source>
</reference>
<keyword evidence="2" id="KW-1185">Reference proteome</keyword>
<protein>
    <recommendedName>
        <fullName evidence="3">Extracellular solute-binding protein</fullName>
    </recommendedName>
</protein>
<proteinExistence type="predicted"/>
<name>A0ABR5D1H3_9HYPH</name>
<dbReference type="Proteomes" id="UP000032564">
    <property type="component" value="Unassembled WGS sequence"/>
</dbReference>
<evidence type="ECO:0000313" key="2">
    <source>
        <dbReference type="Proteomes" id="UP000032564"/>
    </source>
</evidence>
<sequence length="129" mass="13857">MHDTPRTTPSAITRRRFLGATAISRAAPALLSAWKSDSDELNVMAWAVYVSAQIIDIMGKAGVKVRPIPAESDQEMFTKLKAGGAAAYHIAFANTGWAAPTYHKAGLTEVFYGARARTCGASRKFGKVL</sequence>
<accession>A0ABR5D1H3</accession>
<evidence type="ECO:0008006" key="3">
    <source>
        <dbReference type="Google" id="ProtNLM"/>
    </source>
</evidence>
<dbReference type="InterPro" id="IPR006311">
    <property type="entry name" value="TAT_signal"/>
</dbReference>
<dbReference type="Gene3D" id="3.40.190.10">
    <property type="entry name" value="Periplasmic binding protein-like II"/>
    <property type="match status" value="1"/>
</dbReference>